<proteinExistence type="predicted"/>
<keyword evidence="1" id="KW-1133">Transmembrane helix</keyword>
<evidence type="ECO:0000256" key="1">
    <source>
        <dbReference type="SAM" id="Phobius"/>
    </source>
</evidence>
<name>A0AAQ3TSF0_PASNO</name>
<reference evidence="2 3" key="1">
    <citation type="submission" date="2024-02" db="EMBL/GenBank/DDBJ databases">
        <title>High-quality chromosome-scale genome assembly of Pensacola bahiagrass (Paspalum notatum Flugge var. saurae).</title>
        <authorList>
            <person name="Vega J.M."/>
            <person name="Podio M."/>
            <person name="Orjuela J."/>
            <person name="Siena L.A."/>
            <person name="Pessino S.C."/>
            <person name="Combes M.C."/>
            <person name="Mariac C."/>
            <person name="Albertini E."/>
            <person name="Pupilli F."/>
            <person name="Ortiz J.P.A."/>
            <person name="Leblanc O."/>
        </authorList>
    </citation>
    <scope>NUCLEOTIDE SEQUENCE [LARGE SCALE GENOMIC DNA]</scope>
    <source>
        <strain evidence="2">R1</strain>
        <tissue evidence="2">Leaf</tissue>
    </source>
</reference>
<evidence type="ECO:0000313" key="2">
    <source>
        <dbReference type="EMBL" id="WVZ77529.1"/>
    </source>
</evidence>
<sequence length="150" mass="17679">MFRDLSNGDLPLFSLNFGVITLIPIPICLLNVSYKICLVATLRLNSVADKGWSFFMKQYMNYIEENRGVILKLDFEKAYDKVRWPFLFQTLRMKGFSSKWISWIETCLPSPRLMSTRCRALLSNKKRTRTRRSIITPLVQYHGRYAKSFH</sequence>
<dbReference type="Proteomes" id="UP001341281">
    <property type="component" value="Chromosome 05"/>
</dbReference>
<evidence type="ECO:0008006" key="4">
    <source>
        <dbReference type="Google" id="ProtNLM"/>
    </source>
</evidence>
<dbReference type="AlphaFoldDB" id="A0AAQ3TSF0"/>
<evidence type="ECO:0000313" key="3">
    <source>
        <dbReference type="Proteomes" id="UP001341281"/>
    </source>
</evidence>
<protein>
    <recommendedName>
        <fullName evidence="4">Reverse transcriptase domain-containing protein</fullName>
    </recommendedName>
</protein>
<organism evidence="2 3">
    <name type="scientific">Paspalum notatum var. saurae</name>
    <dbReference type="NCBI Taxonomy" id="547442"/>
    <lineage>
        <taxon>Eukaryota</taxon>
        <taxon>Viridiplantae</taxon>
        <taxon>Streptophyta</taxon>
        <taxon>Embryophyta</taxon>
        <taxon>Tracheophyta</taxon>
        <taxon>Spermatophyta</taxon>
        <taxon>Magnoliopsida</taxon>
        <taxon>Liliopsida</taxon>
        <taxon>Poales</taxon>
        <taxon>Poaceae</taxon>
        <taxon>PACMAD clade</taxon>
        <taxon>Panicoideae</taxon>
        <taxon>Andropogonodae</taxon>
        <taxon>Paspaleae</taxon>
        <taxon>Paspalinae</taxon>
        <taxon>Paspalum</taxon>
    </lineage>
</organism>
<accession>A0AAQ3TSF0</accession>
<keyword evidence="1" id="KW-0812">Transmembrane</keyword>
<gene>
    <name evidence="2" type="ORF">U9M48_025387</name>
</gene>
<dbReference type="EMBL" id="CP144749">
    <property type="protein sequence ID" value="WVZ77529.1"/>
    <property type="molecule type" value="Genomic_DNA"/>
</dbReference>
<dbReference type="PANTHER" id="PTHR19446">
    <property type="entry name" value="REVERSE TRANSCRIPTASES"/>
    <property type="match status" value="1"/>
</dbReference>
<keyword evidence="1" id="KW-0472">Membrane</keyword>
<feature type="transmembrane region" description="Helical" evidence="1">
    <location>
        <begin position="12"/>
        <end position="34"/>
    </location>
</feature>
<keyword evidence="3" id="KW-1185">Reference proteome</keyword>